<protein>
    <recommendedName>
        <fullName evidence="1">Limonene-1,2-epoxide hydrolase domain-containing protein</fullName>
    </recommendedName>
</protein>
<name>A0ABP7FVL0_9ACTN</name>
<accession>A0ABP7FVL0</accession>
<dbReference type="InterPro" id="IPR013100">
    <property type="entry name" value="LEH"/>
</dbReference>
<dbReference type="Proteomes" id="UP001499884">
    <property type="component" value="Unassembled WGS sequence"/>
</dbReference>
<dbReference type="EMBL" id="BAABEP010000046">
    <property type="protein sequence ID" value="GAA3748287.1"/>
    <property type="molecule type" value="Genomic_DNA"/>
</dbReference>
<evidence type="ECO:0000313" key="2">
    <source>
        <dbReference type="EMBL" id="GAA3748287.1"/>
    </source>
</evidence>
<comment type="caution">
    <text evidence="2">The sequence shown here is derived from an EMBL/GenBank/DDBJ whole genome shotgun (WGS) entry which is preliminary data.</text>
</comment>
<dbReference type="RefSeq" id="WP_345651924.1">
    <property type="nucleotide sequence ID" value="NZ_BAABEP010000046.1"/>
</dbReference>
<dbReference type="Pfam" id="PF07858">
    <property type="entry name" value="LEH"/>
    <property type="match status" value="1"/>
</dbReference>
<evidence type="ECO:0000259" key="1">
    <source>
        <dbReference type="Pfam" id="PF07858"/>
    </source>
</evidence>
<keyword evidence="3" id="KW-1185">Reference proteome</keyword>
<evidence type="ECO:0000313" key="3">
    <source>
        <dbReference type="Proteomes" id="UP001499884"/>
    </source>
</evidence>
<dbReference type="Gene3D" id="3.10.450.50">
    <property type="match status" value="1"/>
</dbReference>
<dbReference type="SUPFAM" id="SSF54427">
    <property type="entry name" value="NTF2-like"/>
    <property type="match status" value="1"/>
</dbReference>
<sequence length="135" mass="15374">MNRTGSERVVHDFLTRMGPTPQRVRSAVEDFLTDDCVWENPGSPVCRGKSEICALLPADFARLDVRFRHLATTTDTEKATATVLVERTESMFRTDGTPIALNLRVMGAFELRDGLISAWRDYFDPTHLITERTEW</sequence>
<dbReference type="InterPro" id="IPR032710">
    <property type="entry name" value="NTF2-like_dom_sf"/>
</dbReference>
<organism evidence="2 3">
    <name type="scientific">Streptomyces tremellae</name>
    <dbReference type="NCBI Taxonomy" id="1124239"/>
    <lineage>
        <taxon>Bacteria</taxon>
        <taxon>Bacillati</taxon>
        <taxon>Actinomycetota</taxon>
        <taxon>Actinomycetes</taxon>
        <taxon>Kitasatosporales</taxon>
        <taxon>Streptomycetaceae</taxon>
        <taxon>Streptomyces</taxon>
    </lineage>
</organism>
<reference evidence="3" key="1">
    <citation type="journal article" date="2019" name="Int. J. Syst. Evol. Microbiol.">
        <title>The Global Catalogue of Microorganisms (GCM) 10K type strain sequencing project: providing services to taxonomists for standard genome sequencing and annotation.</title>
        <authorList>
            <consortium name="The Broad Institute Genomics Platform"/>
            <consortium name="The Broad Institute Genome Sequencing Center for Infectious Disease"/>
            <person name="Wu L."/>
            <person name="Ma J."/>
        </authorList>
    </citation>
    <scope>NUCLEOTIDE SEQUENCE [LARGE SCALE GENOMIC DNA]</scope>
    <source>
        <strain evidence="3">JCM 30846</strain>
    </source>
</reference>
<gene>
    <name evidence="2" type="ORF">GCM10023082_50690</name>
</gene>
<feature type="domain" description="Limonene-1,2-epoxide hydrolase" evidence="1">
    <location>
        <begin position="8"/>
        <end position="129"/>
    </location>
</feature>
<proteinExistence type="predicted"/>